<reference evidence="1 2" key="1">
    <citation type="journal article" date="2022" name="Nat. Ecol. Evol.">
        <title>A masculinizing supergene underlies an exaggerated male reproductive morph in a spider.</title>
        <authorList>
            <person name="Hendrickx F."/>
            <person name="De Corte Z."/>
            <person name="Sonet G."/>
            <person name="Van Belleghem S.M."/>
            <person name="Kostlbacher S."/>
            <person name="Vangestel C."/>
        </authorList>
    </citation>
    <scope>NUCLEOTIDE SEQUENCE [LARGE SCALE GENOMIC DNA]</scope>
    <source>
        <strain evidence="1">W744_W776</strain>
    </source>
</reference>
<gene>
    <name evidence="1" type="ORF">JTE90_019858</name>
</gene>
<evidence type="ECO:0000313" key="1">
    <source>
        <dbReference type="EMBL" id="KAG8201219.1"/>
    </source>
</evidence>
<sequence length="100" mass="11769">MAPLFSRDIVVWSSEAYKELLLKSNHIKLELQNQQHKELIPHQTNIDTVTQKQTSTFIFGSLRKFSSRHRLGKIRPYQMLASHLSLSVESRSQVRRPLRR</sequence>
<comment type="caution">
    <text evidence="1">The sequence shown here is derived from an EMBL/GenBank/DDBJ whole genome shotgun (WGS) entry which is preliminary data.</text>
</comment>
<name>A0AAV6VZX7_9ARAC</name>
<protein>
    <submittedName>
        <fullName evidence="1">Uncharacterized protein</fullName>
    </submittedName>
</protein>
<dbReference type="Proteomes" id="UP000827092">
    <property type="component" value="Unassembled WGS sequence"/>
</dbReference>
<proteinExistence type="predicted"/>
<accession>A0AAV6VZX7</accession>
<organism evidence="1 2">
    <name type="scientific">Oedothorax gibbosus</name>
    <dbReference type="NCBI Taxonomy" id="931172"/>
    <lineage>
        <taxon>Eukaryota</taxon>
        <taxon>Metazoa</taxon>
        <taxon>Ecdysozoa</taxon>
        <taxon>Arthropoda</taxon>
        <taxon>Chelicerata</taxon>
        <taxon>Arachnida</taxon>
        <taxon>Araneae</taxon>
        <taxon>Araneomorphae</taxon>
        <taxon>Entelegynae</taxon>
        <taxon>Araneoidea</taxon>
        <taxon>Linyphiidae</taxon>
        <taxon>Erigoninae</taxon>
        <taxon>Oedothorax</taxon>
    </lineage>
</organism>
<keyword evidence="2" id="KW-1185">Reference proteome</keyword>
<dbReference type="EMBL" id="JAFNEN010000007">
    <property type="protein sequence ID" value="KAG8201219.1"/>
    <property type="molecule type" value="Genomic_DNA"/>
</dbReference>
<evidence type="ECO:0000313" key="2">
    <source>
        <dbReference type="Proteomes" id="UP000827092"/>
    </source>
</evidence>
<dbReference type="AlphaFoldDB" id="A0AAV6VZX7"/>